<evidence type="ECO:0000313" key="2">
    <source>
        <dbReference type="Proteomes" id="UP000887563"/>
    </source>
</evidence>
<dbReference type="Gene3D" id="1.20.1070.10">
    <property type="entry name" value="Rhodopsin 7-helix transmembrane proteins"/>
    <property type="match status" value="1"/>
</dbReference>
<dbReference type="WBParaSite" id="Minc3s00775g17182">
    <property type="protein sequence ID" value="Minc3s00775g17182"/>
    <property type="gene ID" value="Minc3s00775g17182"/>
</dbReference>
<feature type="transmembrane region" description="Helical" evidence="1">
    <location>
        <begin position="187"/>
        <end position="212"/>
    </location>
</feature>
<feature type="transmembrane region" description="Helical" evidence="1">
    <location>
        <begin position="98"/>
        <end position="119"/>
    </location>
</feature>
<keyword evidence="1" id="KW-0472">Membrane</keyword>
<dbReference type="PANTHER" id="PTHR31552">
    <property type="entry name" value="SERPENTINE RECEPTOR CLASS GAMMA"/>
    <property type="match status" value="1"/>
</dbReference>
<proteinExistence type="predicted"/>
<keyword evidence="1" id="KW-0812">Transmembrane</keyword>
<name>A0A914LXD0_MELIC</name>
<reference evidence="3" key="1">
    <citation type="submission" date="2022-11" db="UniProtKB">
        <authorList>
            <consortium name="WormBaseParasite"/>
        </authorList>
    </citation>
    <scope>IDENTIFICATION</scope>
</reference>
<dbReference type="PANTHER" id="PTHR31552:SF8">
    <property type="entry name" value="SERPENTINE RECEPTOR CLASS GAMMA"/>
    <property type="match status" value="1"/>
</dbReference>
<dbReference type="InterPro" id="IPR019426">
    <property type="entry name" value="7TM_GPCR_serpentine_rcpt_Srv"/>
</dbReference>
<accession>A0A914LXD0</accession>
<feature type="transmembrane region" description="Helical" evidence="1">
    <location>
        <begin position="281"/>
        <end position="300"/>
    </location>
</feature>
<dbReference type="AlphaFoldDB" id="A0A914LXD0"/>
<feature type="transmembrane region" description="Helical" evidence="1">
    <location>
        <begin position="139"/>
        <end position="167"/>
    </location>
</feature>
<sequence>MSNTTWIFNFFNTLSQSVIPPNIIALLIVVPSTILYLTELGVILRFKKAFKSSFFKLFAARTISSILGLIGQCLYSRFGRIGFFLSIYLKLSGVYLAIFYFMTAYFYLVEGTCTITLLLNRLTALVWPLKYERIWKKLWYWAIILAYILPLTQTWHIVFLDIVIWVHDDNATFTLLTQMKSDDTNDPLIAAEFSGFFTIVCLAINLASLFVYKRTKIVSSQQTDSKQKMEKRLTIYSILTFFGQLLYTFYMLILYVAAFKLQNLIDPDLAEVIFLTVYNEYSLVNDISTIAIPAFLLLWASEMMHSHIYKLIRKICFLPEENNNVVMVIPKQAFTSSTTNTQK</sequence>
<evidence type="ECO:0000313" key="3">
    <source>
        <dbReference type="WBParaSite" id="Minc3s00775g17182"/>
    </source>
</evidence>
<dbReference type="Pfam" id="PF10323">
    <property type="entry name" value="7TM_GPCR_Srv"/>
    <property type="match status" value="1"/>
</dbReference>
<feature type="transmembrane region" description="Helical" evidence="1">
    <location>
        <begin position="233"/>
        <end position="261"/>
    </location>
</feature>
<evidence type="ECO:0000256" key="1">
    <source>
        <dbReference type="SAM" id="Phobius"/>
    </source>
</evidence>
<dbReference type="Proteomes" id="UP000887563">
    <property type="component" value="Unplaced"/>
</dbReference>
<feature type="transmembrane region" description="Helical" evidence="1">
    <location>
        <begin position="58"/>
        <end position="78"/>
    </location>
</feature>
<keyword evidence="2" id="KW-1185">Reference proteome</keyword>
<feature type="transmembrane region" description="Helical" evidence="1">
    <location>
        <begin position="23"/>
        <end position="46"/>
    </location>
</feature>
<protein>
    <submittedName>
        <fullName evidence="3">Serpentine receptor class gamma</fullName>
    </submittedName>
</protein>
<organism evidence="2 3">
    <name type="scientific">Meloidogyne incognita</name>
    <name type="common">Southern root-knot nematode worm</name>
    <name type="synonym">Oxyuris incognita</name>
    <dbReference type="NCBI Taxonomy" id="6306"/>
    <lineage>
        <taxon>Eukaryota</taxon>
        <taxon>Metazoa</taxon>
        <taxon>Ecdysozoa</taxon>
        <taxon>Nematoda</taxon>
        <taxon>Chromadorea</taxon>
        <taxon>Rhabditida</taxon>
        <taxon>Tylenchina</taxon>
        <taxon>Tylenchomorpha</taxon>
        <taxon>Tylenchoidea</taxon>
        <taxon>Meloidogynidae</taxon>
        <taxon>Meloidogyninae</taxon>
        <taxon>Meloidogyne</taxon>
        <taxon>Meloidogyne incognita group</taxon>
    </lineage>
</organism>
<keyword evidence="1" id="KW-1133">Transmembrane helix</keyword>